<dbReference type="InParanoid" id="A0A067Q3K9"/>
<proteinExistence type="predicted"/>
<organism evidence="1 2">
    <name type="scientific">Jaapia argillacea MUCL 33604</name>
    <dbReference type="NCBI Taxonomy" id="933084"/>
    <lineage>
        <taxon>Eukaryota</taxon>
        <taxon>Fungi</taxon>
        <taxon>Dikarya</taxon>
        <taxon>Basidiomycota</taxon>
        <taxon>Agaricomycotina</taxon>
        <taxon>Agaricomycetes</taxon>
        <taxon>Agaricomycetidae</taxon>
        <taxon>Jaapiales</taxon>
        <taxon>Jaapiaceae</taxon>
        <taxon>Jaapia</taxon>
    </lineage>
</organism>
<accession>A0A067Q3K9</accession>
<protein>
    <submittedName>
        <fullName evidence="1">Uncharacterized protein</fullName>
    </submittedName>
</protein>
<keyword evidence="2" id="KW-1185">Reference proteome</keyword>
<name>A0A067Q3K9_9AGAM</name>
<dbReference type="HOGENOM" id="CLU_2961104_0_0_1"/>
<sequence>MSAGHTRFIDAWPDSPDGNARYAWPDSPDGNARYIGRHGNPMSFPRSPAGRNWKRRNYW</sequence>
<reference evidence="2" key="1">
    <citation type="journal article" date="2014" name="Proc. Natl. Acad. Sci. U.S.A.">
        <title>Extensive sampling of basidiomycete genomes demonstrates inadequacy of the white-rot/brown-rot paradigm for wood decay fungi.</title>
        <authorList>
            <person name="Riley R."/>
            <person name="Salamov A.A."/>
            <person name="Brown D.W."/>
            <person name="Nagy L.G."/>
            <person name="Floudas D."/>
            <person name="Held B.W."/>
            <person name="Levasseur A."/>
            <person name="Lombard V."/>
            <person name="Morin E."/>
            <person name="Otillar R."/>
            <person name="Lindquist E.A."/>
            <person name="Sun H."/>
            <person name="LaButti K.M."/>
            <person name="Schmutz J."/>
            <person name="Jabbour D."/>
            <person name="Luo H."/>
            <person name="Baker S.E."/>
            <person name="Pisabarro A.G."/>
            <person name="Walton J.D."/>
            <person name="Blanchette R.A."/>
            <person name="Henrissat B."/>
            <person name="Martin F."/>
            <person name="Cullen D."/>
            <person name="Hibbett D.S."/>
            <person name="Grigoriev I.V."/>
        </authorList>
    </citation>
    <scope>NUCLEOTIDE SEQUENCE [LARGE SCALE GENOMIC DNA]</scope>
    <source>
        <strain evidence="2">MUCL 33604</strain>
    </source>
</reference>
<evidence type="ECO:0000313" key="1">
    <source>
        <dbReference type="EMBL" id="KDQ61559.1"/>
    </source>
</evidence>
<gene>
    <name evidence="1" type="ORF">JAAARDRAFT_513850</name>
</gene>
<dbReference type="EMBL" id="KL197712">
    <property type="protein sequence ID" value="KDQ61559.1"/>
    <property type="molecule type" value="Genomic_DNA"/>
</dbReference>
<evidence type="ECO:0000313" key="2">
    <source>
        <dbReference type="Proteomes" id="UP000027265"/>
    </source>
</evidence>
<dbReference type="Proteomes" id="UP000027265">
    <property type="component" value="Unassembled WGS sequence"/>
</dbReference>
<dbReference type="AlphaFoldDB" id="A0A067Q3K9"/>